<reference evidence="6 7" key="1">
    <citation type="submission" date="2018-05" db="EMBL/GenBank/DDBJ databases">
        <title>Genomic Encyclopedia of Type Strains, Phase IV (KMG-IV): sequencing the most valuable type-strain genomes for metagenomic binning, comparative biology and taxonomic classification.</title>
        <authorList>
            <person name="Goeker M."/>
        </authorList>
    </citation>
    <scope>NUCLEOTIDE SEQUENCE [LARGE SCALE GENOMIC DNA]</scope>
    <source>
        <strain evidence="6 7">DSM 3183</strain>
    </source>
</reference>
<feature type="transmembrane region" description="Helical" evidence="4">
    <location>
        <begin position="94"/>
        <end position="111"/>
    </location>
</feature>
<dbReference type="PANTHER" id="PTHR11360">
    <property type="entry name" value="MONOCARBOXYLATE TRANSPORTER"/>
    <property type="match status" value="1"/>
</dbReference>
<feature type="domain" description="Major facilitator superfamily (MFS) profile" evidence="5">
    <location>
        <begin position="28"/>
        <end position="421"/>
    </location>
</feature>
<evidence type="ECO:0000313" key="7">
    <source>
        <dbReference type="Proteomes" id="UP000248014"/>
    </source>
</evidence>
<accession>A0A2V3V7X1</accession>
<keyword evidence="1 4" id="KW-0812">Transmembrane</keyword>
<keyword evidence="3 4" id="KW-0472">Membrane</keyword>
<dbReference type="InterPro" id="IPR020846">
    <property type="entry name" value="MFS_dom"/>
</dbReference>
<dbReference type="Proteomes" id="UP000248014">
    <property type="component" value="Unassembled WGS sequence"/>
</dbReference>
<organism evidence="6 7">
    <name type="scientific">Blastomonas natatoria</name>
    <dbReference type="NCBI Taxonomy" id="34015"/>
    <lineage>
        <taxon>Bacteria</taxon>
        <taxon>Pseudomonadati</taxon>
        <taxon>Pseudomonadota</taxon>
        <taxon>Alphaproteobacteria</taxon>
        <taxon>Sphingomonadales</taxon>
        <taxon>Sphingomonadaceae</taxon>
        <taxon>Blastomonas</taxon>
    </lineage>
</organism>
<dbReference type="Pfam" id="PF07690">
    <property type="entry name" value="MFS_1"/>
    <property type="match status" value="1"/>
</dbReference>
<dbReference type="InterPro" id="IPR036259">
    <property type="entry name" value="MFS_trans_sf"/>
</dbReference>
<dbReference type="PROSITE" id="PS50850">
    <property type="entry name" value="MFS"/>
    <property type="match status" value="1"/>
</dbReference>
<evidence type="ECO:0000256" key="1">
    <source>
        <dbReference type="ARBA" id="ARBA00022692"/>
    </source>
</evidence>
<feature type="transmembrane region" description="Helical" evidence="4">
    <location>
        <begin position="238"/>
        <end position="261"/>
    </location>
</feature>
<dbReference type="PANTHER" id="PTHR11360:SF284">
    <property type="entry name" value="EG:103B4.3 PROTEIN-RELATED"/>
    <property type="match status" value="1"/>
</dbReference>
<dbReference type="InterPro" id="IPR050327">
    <property type="entry name" value="Proton-linked_MCT"/>
</dbReference>
<dbReference type="InterPro" id="IPR011701">
    <property type="entry name" value="MFS"/>
</dbReference>
<evidence type="ECO:0000256" key="2">
    <source>
        <dbReference type="ARBA" id="ARBA00022989"/>
    </source>
</evidence>
<feature type="transmembrane region" description="Helical" evidence="4">
    <location>
        <begin position="117"/>
        <end position="139"/>
    </location>
</feature>
<proteinExistence type="predicted"/>
<dbReference type="Gene3D" id="1.20.1250.20">
    <property type="entry name" value="MFS general substrate transporter like domains"/>
    <property type="match status" value="1"/>
</dbReference>
<evidence type="ECO:0000313" key="6">
    <source>
        <dbReference type="EMBL" id="PXW76255.1"/>
    </source>
</evidence>
<keyword evidence="7" id="KW-1185">Reference proteome</keyword>
<feature type="transmembrane region" description="Helical" evidence="4">
    <location>
        <begin position="297"/>
        <end position="318"/>
    </location>
</feature>
<evidence type="ECO:0000256" key="3">
    <source>
        <dbReference type="ARBA" id="ARBA00023136"/>
    </source>
</evidence>
<evidence type="ECO:0000259" key="5">
    <source>
        <dbReference type="PROSITE" id="PS50850"/>
    </source>
</evidence>
<dbReference type="AlphaFoldDB" id="A0A2V3V7X1"/>
<gene>
    <name evidence="6" type="ORF">C7451_10526</name>
</gene>
<feature type="transmembrane region" description="Helical" evidence="4">
    <location>
        <begin position="267"/>
        <end position="285"/>
    </location>
</feature>
<protein>
    <submittedName>
        <fullName evidence="6">Putative MFS family arabinose efflux permease</fullName>
    </submittedName>
</protein>
<sequence length="434" mass="46087">MASRADELTAGVAPAPRGEFAGGWKVLLAGVIGVACGASPIPFNVVGFTIAPLSKEFGWTTTEILTPITIFGVVAALLAPVFGWLADTYGVRRIALWSLFAFGATFAALSLTPPVLWAYYLLWLLVGLVGIGSTPVTWSRAINMWFYKSRGLALGLLLLGTSLAAIVVPKLAVFAIESWGWRSMFAIVGMLPLLVALPLAFWLFREPRPEEQPPGIKTASGALTGVTLAQALRDHRFWLIWLSILVIALTFGGAFINMPAMLADRGIPAQGAASVMGILGLGILAGRIITGLLLDRYWAGFVAFPLLCLPAASSWILLDPEPGFALAALAGFLLGFAAGAESDLIAYLTGRYFGMANYGKIYGMLYMPFGVFSAISPIVYSSVRDATGSYDPILFYSIFGYIIGGALLLLLGRYPVLTEAAGTGPQSEPAMETA</sequence>
<dbReference type="GO" id="GO:0022857">
    <property type="term" value="F:transmembrane transporter activity"/>
    <property type="evidence" value="ECO:0007669"/>
    <property type="project" value="InterPro"/>
</dbReference>
<dbReference type="RefSeq" id="WP_110298309.1">
    <property type="nucleotide sequence ID" value="NZ_QJJM01000005.1"/>
</dbReference>
<evidence type="ECO:0000256" key="4">
    <source>
        <dbReference type="SAM" id="Phobius"/>
    </source>
</evidence>
<feature type="transmembrane region" description="Helical" evidence="4">
    <location>
        <begin position="361"/>
        <end position="381"/>
    </location>
</feature>
<name>A0A2V3V7X1_9SPHN</name>
<dbReference type="EMBL" id="QJJM01000005">
    <property type="protein sequence ID" value="PXW76255.1"/>
    <property type="molecule type" value="Genomic_DNA"/>
</dbReference>
<feature type="transmembrane region" description="Helical" evidence="4">
    <location>
        <begin position="64"/>
        <end position="85"/>
    </location>
</feature>
<feature type="transmembrane region" description="Helical" evidence="4">
    <location>
        <begin position="26"/>
        <end position="52"/>
    </location>
</feature>
<feature type="transmembrane region" description="Helical" evidence="4">
    <location>
        <begin position="393"/>
        <end position="411"/>
    </location>
</feature>
<dbReference type="OrthoDB" id="9796632at2"/>
<dbReference type="SUPFAM" id="SSF103473">
    <property type="entry name" value="MFS general substrate transporter"/>
    <property type="match status" value="1"/>
</dbReference>
<feature type="transmembrane region" description="Helical" evidence="4">
    <location>
        <begin position="324"/>
        <end position="349"/>
    </location>
</feature>
<feature type="transmembrane region" description="Helical" evidence="4">
    <location>
        <begin position="184"/>
        <end position="204"/>
    </location>
</feature>
<comment type="caution">
    <text evidence="6">The sequence shown here is derived from an EMBL/GenBank/DDBJ whole genome shotgun (WGS) entry which is preliminary data.</text>
</comment>
<keyword evidence="2 4" id="KW-1133">Transmembrane helix</keyword>
<feature type="transmembrane region" description="Helical" evidence="4">
    <location>
        <begin position="151"/>
        <end position="172"/>
    </location>
</feature>